<dbReference type="GO" id="GO:0006814">
    <property type="term" value="P:sodium ion transport"/>
    <property type="evidence" value="ECO:0007669"/>
    <property type="project" value="UniProtKB-KW"/>
</dbReference>
<evidence type="ECO:0000256" key="4">
    <source>
        <dbReference type="ARBA" id="ARBA00022692"/>
    </source>
</evidence>
<dbReference type="EMBL" id="JAUUUU010000001">
    <property type="protein sequence ID" value="MDP1520114.1"/>
    <property type="molecule type" value="Genomic_DNA"/>
</dbReference>
<dbReference type="GO" id="GO:0015297">
    <property type="term" value="F:antiporter activity"/>
    <property type="evidence" value="ECO:0007669"/>
    <property type="project" value="UniProtKB-KW"/>
</dbReference>
<keyword evidence="4 10" id="KW-0812">Transmembrane</keyword>
<dbReference type="InterPro" id="IPR006153">
    <property type="entry name" value="Cation/H_exchanger_TM"/>
</dbReference>
<accession>A0AAW8B3J0</accession>
<evidence type="ECO:0000259" key="11">
    <source>
        <dbReference type="Pfam" id="PF00999"/>
    </source>
</evidence>
<sequence length="415" mass="45534">MHDLSLLAIIWLGVFAASFAAHHTRLTPVLWYLFFGAIMVNLGWLPEQMPVFIQDFSELGIILIMFALGFEENTGNFLSSIKRSWGIAFFGAVAPFTVAYFATLYFWGDNNMALLCGLAMTATAVSLTMVSLKTEGLSKTPAATGIMTSAVLDDIASLALVAVMVPMATGEASLSFAGIALVVGKALMFFVLITFLGAWLFPASEGWVARIPFIGHFSLRQILSMARGEYTVLALLLVAVLVAITGHHFGFHPAVGAYMAGLVIKREYFDFHPGEQIDFHGQAKQIIDNVAFSWIGPVFFVSLGTKLVFDFDVFISVLPQGLLLFVGLFLGQVLSASLAARYTGSFDWPASWMIGFGMLGRAELAFVVMDIAYVQYHIMTVDAFYTLMLCAFLLNVSVPLTIRWWKKKYGEAAYT</sequence>
<gene>
    <name evidence="12" type="ORF">Q8A57_03945</name>
</gene>
<dbReference type="GO" id="GO:1902600">
    <property type="term" value="P:proton transmembrane transport"/>
    <property type="evidence" value="ECO:0007669"/>
    <property type="project" value="InterPro"/>
</dbReference>
<dbReference type="GO" id="GO:0016020">
    <property type="term" value="C:membrane"/>
    <property type="evidence" value="ECO:0007669"/>
    <property type="project" value="UniProtKB-SubCell"/>
</dbReference>
<evidence type="ECO:0000313" key="12">
    <source>
        <dbReference type="EMBL" id="MDP1520114.1"/>
    </source>
</evidence>
<feature type="transmembrane region" description="Helical" evidence="10">
    <location>
        <begin position="174"/>
        <end position="201"/>
    </location>
</feature>
<proteinExistence type="predicted"/>
<keyword evidence="3" id="KW-0050">Antiport</keyword>
<feature type="transmembrane region" description="Helical" evidence="10">
    <location>
        <begin position="85"/>
        <end position="106"/>
    </location>
</feature>
<feature type="transmembrane region" description="Helical" evidence="10">
    <location>
        <begin position="384"/>
        <end position="405"/>
    </location>
</feature>
<organism evidence="12 13">
    <name type="scientific">Porticoccus litoralis</name>
    <dbReference type="NCBI Taxonomy" id="434086"/>
    <lineage>
        <taxon>Bacteria</taxon>
        <taxon>Pseudomonadati</taxon>
        <taxon>Pseudomonadota</taxon>
        <taxon>Gammaproteobacteria</taxon>
        <taxon>Cellvibrionales</taxon>
        <taxon>Porticoccaceae</taxon>
        <taxon>Porticoccus</taxon>
    </lineage>
</organism>
<keyword evidence="2" id="KW-0813">Transport</keyword>
<evidence type="ECO:0000256" key="9">
    <source>
        <dbReference type="ARBA" id="ARBA00023201"/>
    </source>
</evidence>
<feature type="transmembrane region" description="Helical" evidence="10">
    <location>
        <begin position="144"/>
        <end position="168"/>
    </location>
</feature>
<keyword evidence="6" id="KW-0915">Sodium</keyword>
<evidence type="ECO:0000256" key="5">
    <source>
        <dbReference type="ARBA" id="ARBA00022989"/>
    </source>
</evidence>
<name>A0AAW8B3J0_9GAMM</name>
<dbReference type="RefSeq" id="WP_305169627.1">
    <property type="nucleotide sequence ID" value="NZ_JAUUUU010000001.1"/>
</dbReference>
<dbReference type="Gene3D" id="1.20.1530.20">
    <property type="match status" value="1"/>
</dbReference>
<evidence type="ECO:0000256" key="1">
    <source>
        <dbReference type="ARBA" id="ARBA00004141"/>
    </source>
</evidence>
<feature type="transmembrane region" description="Helical" evidence="10">
    <location>
        <begin position="352"/>
        <end position="372"/>
    </location>
</feature>
<feature type="transmembrane region" description="Helical" evidence="10">
    <location>
        <begin position="321"/>
        <end position="340"/>
    </location>
</feature>
<evidence type="ECO:0000313" key="13">
    <source>
        <dbReference type="Proteomes" id="UP001178354"/>
    </source>
</evidence>
<reference evidence="12" key="1">
    <citation type="journal article" date="2010" name="Int. J. Syst. Evol. Microbiol.">
        <title>Porticoccus litoralis gen. nov., sp. nov., a gammaproteobacterium isolated from the Yellow Sea.</title>
        <authorList>
            <person name="Oh H.M."/>
            <person name="Kim H."/>
            <person name="Kim K.M."/>
            <person name="Min G.S."/>
            <person name="Cho J.C."/>
        </authorList>
    </citation>
    <scope>NUCLEOTIDE SEQUENCE</scope>
    <source>
        <strain evidence="12">DSM 25064</strain>
    </source>
</reference>
<keyword evidence="13" id="KW-1185">Reference proteome</keyword>
<feature type="transmembrane region" description="Helical" evidence="10">
    <location>
        <begin position="30"/>
        <end position="46"/>
    </location>
</feature>
<dbReference type="PANTHER" id="PTHR43562">
    <property type="entry name" value="NAPA-TYPE SODIUM/HYDROGEN ANTIPORTER"/>
    <property type="match status" value="1"/>
</dbReference>
<evidence type="ECO:0000256" key="6">
    <source>
        <dbReference type="ARBA" id="ARBA00023053"/>
    </source>
</evidence>
<keyword evidence="8 10" id="KW-0472">Membrane</keyword>
<keyword evidence="5 10" id="KW-1133">Transmembrane helix</keyword>
<reference evidence="12" key="2">
    <citation type="submission" date="2023-08" db="EMBL/GenBank/DDBJ databases">
        <authorList>
            <person name="Luo J."/>
        </authorList>
    </citation>
    <scope>NUCLEOTIDE SEQUENCE</scope>
    <source>
        <strain evidence="12">DSM 25064</strain>
    </source>
</reference>
<comment type="subcellular location">
    <subcellularLocation>
        <location evidence="1">Membrane</location>
        <topology evidence="1">Multi-pass membrane protein</topology>
    </subcellularLocation>
</comment>
<dbReference type="AlphaFoldDB" id="A0AAW8B3J0"/>
<evidence type="ECO:0000256" key="3">
    <source>
        <dbReference type="ARBA" id="ARBA00022449"/>
    </source>
</evidence>
<keyword evidence="9" id="KW-0739">Sodium transport</keyword>
<evidence type="ECO:0000256" key="7">
    <source>
        <dbReference type="ARBA" id="ARBA00023065"/>
    </source>
</evidence>
<evidence type="ECO:0000256" key="10">
    <source>
        <dbReference type="SAM" id="Phobius"/>
    </source>
</evidence>
<evidence type="ECO:0000256" key="8">
    <source>
        <dbReference type="ARBA" id="ARBA00023136"/>
    </source>
</evidence>
<keyword evidence="7" id="KW-0406">Ion transport</keyword>
<feature type="domain" description="Cation/H+ exchanger transmembrane" evidence="11">
    <location>
        <begin position="16"/>
        <end position="404"/>
    </location>
</feature>
<protein>
    <submittedName>
        <fullName evidence="12">Cation:proton antiporter</fullName>
    </submittedName>
</protein>
<evidence type="ECO:0000256" key="2">
    <source>
        <dbReference type="ARBA" id="ARBA00022448"/>
    </source>
</evidence>
<dbReference type="Proteomes" id="UP001178354">
    <property type="component" value="Unassembled WGS sequence"/>
</dbReference>
<comment type="caution">
    <text evidence="12">The sequence shown here is derived from an EMBL/GenBank/DDBJ whole genome shotgun (WGS) entry which is preliminary data.</text>
</comment>
<dbReference type="Pfam" id="PF00999">
    <property type="entry name" value="Na_H_Exchanger"/>
    <property type="match status" value="1"/>
</dbReference>
<dbReference type="InterPro" id="IPR038770">
    <property type="entry name" value="Na+/solute_symporter_sf"/>
</dbReference>
<dbReference type="PANTHER" id="PTHR43562:SF3">
    <property type="entry name" value="SODIUM ION_PROTON EXCHANGER (EUROFUNG)"/>
    <property type="match status" value="1"/>
</dbReference>
<feature type="transmembrane region" description="Helical" evidence="10">
    <location>
        <begin position="230"/>
        <end position="249"/>
    </location>
</feature>
<feature type="transmembrane region" description="Helical" evidence="10">
    <location>
        <begin position="112"/>
        <end position="132"/>
    </location>
</feature>